<evidence type="ECO:0000259" key="2">
    <source>
        <dbReference type="Pfam" id="PF09994"/>
    </source>
</evidence>
<evidence type="ECO:0000256" key="1">
    <source>
        <dbReference type="SAM" id="MobiDB-lite"/>
    </source>
</evidence>
<dbReference type="Pfam" id="PF09994">
    <property type="entry name" value="T6SS_Tle1-like_cat"/>
    <property type="match status" value="1"/>
</dbReference>
<dbReference type="Gene3D" id="3.40.50.1820">
    <property type="entry name" value="alpha/beta hydrolase"/>
    <property type="match status" value="1"/>
</dbReference>
<dbReference type="OrthoDB" id="2794527at2759"/>
<proteinExistence type="predicted"/>
<accession>A0A1C7LWR6</accession>
<evidence type="ECO:0000313" key="4">
    <source>
        <dbReference type="Proteomes" id="UP000092993"/>
    </source>
</evidence>
<feature type="compositionally biased region" description="Low complexity" evidence="1">
    <location>
        <begin position="203"/>
        <end position="216"/>
    </location>
</feature>
<dbReference type="OMA" id="LRFENIM"/>
<name>A0A1C7LWR6_GRIFR</name>
<dbReference type="InterPro" id="IPR018712">
    <property type="entry name" value="Tle1-like_cat"/>
</dbReference>
<protein>
    <recommendedName>
        <fullName evidence="2">T6SS Phospholipase effector Tle1-like catalytic domain-containing protein</fullName>
    </recommendedName>
</protein>
<dbReference type="Proteomes" id="UP000092993">
    <property type="component" value="Unassembled WGS sequence"/>
</dbReference>
<feature type="domain" description="T6SS Phospholipase effector Tle1-like catalytic" evidence="2">
    <location>
        <begin position="25"/>
        <end position="254"/>
    </location>
</feature>
<gene>
    <name evidence="3" type="ORF">A0H81_11012</name>
</gene>
<comment type="caution">
    <text evidence="3">The sequence shown here is derived from an EMBL/GenBank/DDBJ whole genome shotgun (WGS) entry which is preliminary data.</text>
</comment>
<dbReference type="SUPFAM" id="SSF53474">
    <property type="entry name" value="alpha/beta-Hydrolases"/>
    <property type="match status" value="1"/>
</dbReference>
<evidence type="ECO:0000313" key="3">
    <source>
        <dbReference type="EMBL" id="OBZ68676.1"/>
    </source>
</evidence>
<dbReference type="InterPro" id="IPR029058">
    <property type="entry name" value="AB_hydrolase_fold"/>
</dbReference>
<keyword evidence="4" id="KW-1185">Reference proteome</keyword>
<reference evidence="3 4" key="1">
    <citation type="submission" date="2016-03" db="EMBL/GenBank/DDBJ databases">
        <title>Whole genome sequencing of Grifola frondosa 9006-11.</title>
        <authorList>
            <person name="Min B."/>
            <person name="Park H."/>
            <person name="Kim J.-G."/>
            <person name="Cho H."/>
            <person name="Oh Y.-L."/>
            <person name="Kong W.-S."/>
            <person name="Choi I.-G."/>
        </authorList>
    </citation>
    <scope>NUCLEOTIDE SEQUENCE [LARGE SCALE GENOMIC DNA]</scope>
    <source>
        <strain evidence="3 4">9006-11</strain>
    </source>
</reference>
<dbReference type="PANTHER" id="PTHR33840:SF1">
    <property type="entry name" value="TLE1 PHOSPHOLIPASE DOMAIN-CONTAINING PROTEIN"/>
    <property type="match status" value="1"/>
</dbReference>
<organism evidence="3 4">
    <name type="scientific">Grifola frondosa</name>
    <name type="common">Maitake</name>
    <name type="synonym">Polyporus frondosus</name>
    <dbReference type="NCBI Taxonomy" id="5627"/>
    <lineage>
        <taxon>Eukaryota</taxon>
        <taxon>Fungi</taxon>
        <taxon>Dikarya</taxon>
        <taxon>Basidiomycota</taxon>
        <taxon>Agaricomycotina</taxon>
        <taxon>Agaricomycetes</taxon>
        <taxon>Polyporales</taxon>
        <taxon>Grifolaceae</taxon>
        <taxon>Grifola</taxon>
    </lineage>
</organism>
<dbReference type="PANTHER" id="PTHR33840">
    <property type="match status" value="1"/>
</dbReference>
<dbReference type="STRING" id="5627.A0A1C7LWR6"/>
<dbReference type="AlphaFoldDB" id="A0A1C7LWR6"/>
<sequence>MATPYACSSCQSFGADQKKSISSGRNLVVCIDGTSQQFGEKNTNIIELYNQMLKDSTQLTYYNSGIGTYAKPSKMTPGHWKRVMDSEIDLAIAWNFDRIVKAAYRWLSQHYQEGDRIYLFGFSRGAYQVGLIHKGNEEQIPFAYSLYEHSSHDDLKQEAREGEKPIISNHALEKSLSTEQTPVSENSVARCAEQCDKFPQTGQTSAMSEQAASSAQRDNRRSLPERFKVAFSRKVRVHFVGVWDTVSSIGVIRGKNLPWNR</sequence>
<feature type="region of interest" description="Disordered" evidence="1">
    <location>
        <begin position="200"/>
        <end position="220"/>
    </location>
</feature>
<dbReference type="EMBL" id="LUGG01000019">
    <property type="protein sequence ID" value="OBZ68676.1"/>
    <property type="molecule type" value="Genomic_DNA"/>
</dbReference>